<dbReference type="InterPro" id="IPR018383">
    <property type="entry name" value="UPF0324_pro"/>
</dbReference>
<feature type="transmembrane region" description="Helical" evidence="7">
    <location>
        <begin position="227"/>
        <end position="248"/>
    </location>
</feature>
<evidence type="ECO:0000256" key="3">
    <source>
        <dbReference type="ARBA" id="ARBA00022475"/>
    </source>
</evidence>
<keyword evidence="3" id="KW-1003">Cell membrane</keyword>
<keyword evidence="6 7" id="KW-0472">Membrane</keyword>
<reference evidence="8 9" key="1">
    <citation type="submission" date="2020-09" db="EMBL/GenBank/DDBJ databases">
        <title>Draft Genome Sequence of Aminobacter carboxidus type strain DSM 1086, a soil Gram-negative carboxydobacterium.</title>
        <authorList>
            <person name="Turrini P."/>
            <person name="Tescari M."/>
            <person name="Artuso I."/>
            <person name="Lugli G.A."/>
            <person name="Frangipani E."/>
            <person name="Ventura M."/>
            <person name="Visca P."/>
        </authorList>
    </citation>
    <scope>NUCLEOTIDE SEQUENCE [LARGE SCALE GENOMIC DNA]</scope>
    <source>
        <strain evidence="8 9">DSM 1086</strain>
    </source>
</reference>
<keyword evidence="9" id="KW-1185">Reference proteome</keyword>
<evidence type="ECO:0000256" key="7">
    <source>
        <dbReference type="SAM" id="Phobius"/>
    </source>
</evidence>
<dbReference type="RefSeq" id="WP_192567274.1">
    <property type="nucleotide sequence ID" value="NZ_JACZEP010000005.1"/>
</dbReference>
<protein>
    <submittedName>
        <fullName evidence="8">YeiH family putative sulfate export transporter</fullName>
    </submittedName>
</protein>
<evidence type="ECO:0000256" key="1">
    <source>
        <dbReference type="ARBA" id="ARBA00004651"/>
    </source>
</evidence>
<comment type="subcellular location">
    <subcellularLocation>
        <location evidence="1">Cell membrane</location>
        <topology evidence="1">Multi-pass membrane protein</topology>
    </subcellularLocation>
</comment>
<feature type="transmembrane region" description="Helical" evidence="7">
    <location>
        <begin position="133"/>
        <end position="154"/>
    </location>
</feature>
<feature type="transmembrane region" description="Helical" evidence="7">
    <location>
        <begin position="160"/>
        <end position="181"/>
    </location>
</feature>
<keyword evidence="5 7" id="KW-1133">Transmembrane helix</keyword>
<proteinExistence type="inferred from homology"/>
<evidence type="ECO:0000256" key="5">
    <source>
        <dbReference type="ARBA" id="ARBA00022989"/>
    </source>
</evidence>
<keyword evidence="4 7" id="KW-0812">Transmembrane</keyword>
<dbReference type="Proteomes" id="UP000598227">
    <property type="component" value="Unassembled WGS sequence"/>
</dbReference>
<name>A0ABR9GQL1_9HYPH</name>
<accession>A0ABR9GQL1</accession>
<evidence type="ECO:0000313" key="9">
    <source>
        <dbReference type="Proteomes" id="UP000598227"/>
    </source>
</evidence>
<sequence>MSHPSIVLAPRKASGVASYVPGLVLVAVITASAYGLRHLPFFSALSPMISAIFVGMLFANTVGFSTEANAGVGMAGKRLLRLAVALLGLQLTFGQLASIGVTGLAFAATTLALTFFFTVWMGRILGIDRKLTLLLAAGTSVCGASAIAGANAVAKADDEDVAYAVACITLFGTIAMFLYPFLQVVLGLDPHNYGLWIGLSVHEVAQVVGAGFQGGEIAGQTAVVAKLARVMMLAPLVVGIAVLAASPADDPSRRRTGMQVFPTFIVGFLLLTMLNSSGLVPEQVRAPILSFTPVLLTAAMGALGLGTNFSKLRQRGFRPLFLSGLATLFIAAVGLGLVSLMS</sequence>
<evidence type="ECO:0000313" key="8">
    <source>
        <dbReference type="EMBL" id="MBE1205982.1"/>
    </source>
</evidence>
<gene>
    <name evidence="8" type="ORF">IHE39_16930</name>
</gene>
<evidence type="ECO:0000256" key="4">
    <source>
        <dbReference type="ARBA" id="ARBA00022692"/>
    </source>
</evidence>
<feature type="transmembrane region" description="Helical" evidence="7">
    <location>
        <begin position="79"/>
        <end position="97"/>
    </location>
</feature>
<feature type="transmembrane region" description="Helical" evidence="7">
    <location>
        <begin position="16"/>
        <end position="35"/>
    </location>
</feature>
<comment type="caution">
    <text evidence="8">The sequence shown here is derived from an EMBL/GenBank/DDBJ whole genome shotgun (WGS) entry which is preliminary data.</text>
</comment>
<evidence type="ECO:0000256" key="2">
    <source>
        <dbReference type="ARBA" id="ARBA00007977"/>
    </source>
</evidence>
<feature type="transmembrane region" description="Helical" evidence="7">
    <location>
        <begin position="103"/>
        <end position="121"/>
    </location>
</feature>
<dbReference type="Pfam" id="PF03601">
    <property type="entry name" value="Cons_hypoth698"/>
    <property type="match status" value="1"/>
</dbReference>
<feature type="transmembrane region" description="Helical" evidence="7">
    <location>
        <begin position="193"/>
        <end position="215"/>
    </location>
</feature>
<comment type="similarity">
    <text evidence="2">Belongs to the UPF0324 family.</text>
</comment>
<dbReference type="PANTHER" id="PTHR30106:SF2">
    <property type="entry name" value="UPF0324 INNER MEMBRANE PROTEIN YEIH"/>
    <property type="match status" value="1"/>
</dbReference>
<feature type="transmembrane region" description="Helical" evidence="7">
    <location>
        <begin position="320"/>
        <end position="341"/>
    </location>
</feature>
<dbReference type="PANTHER" id="PTHR30106">
    <property type="entry name" value="INNER MEMBRANE PROTEIN YEIH-RELATED"/>
    <property type="match status" value="1"/>
</dbReference>
<evidence type="ECO:0000256" key="6">
    <source>
        <dbReference type="ARBA" id="ARBA00023136"/>
    </source>
</evidence>
<dbReference type="EMBL" id="JACZEP010000005">
    <property type="protein sequence ID" value="MBE1205982.1"/>
    <property type="molecule type" value="Genomic_DNA"/>
</dbReference>
<feature type="transmembrane region" description="Helical" evidence="7">
    <location>
        <begin position="286"/>
        <end position="308"/>
    </location>
</feature>
<feature type="transmembrane region" description="Helical" evidence="7">
    <location>
        <begin position="260"/>
        <end position="280"/>
    </location>
</feature>
<organism evidence="8 9">
    <name type="scientific">Aminobacter carboxidus</name>
    <dbReference type="NCBI Taxonomy" id="376165"/>
    <lineage>
        <taxon>Bacteria</taxon>
        <taxon>Pseudomonadati</taxon>
        <taxon>Pseudomonadota</taxon>
        <taxon>Alphaproteobacteria</taxon>
        <taxon>Hyphomicrobiales</taxon>
        <taxon>Phyllobacteriaceae</taxon>
        <taxon>Aminobacter</taxon>
    </lineage>
</organism>